<evidence type="ECO:0000313" key="7">
    <source>
        <dbReference type="Proteomes" id="UP001220377"/>
    </source>
</evidence>
<evidence type="ECO:0000256" key="3">
    <source>
        <dbReference type="ARBA" id="ARBA00022989"/>
    </source>
</evidence>
<dbReference type="EMBL" id="CP117884">
    <property type="protein sequence ID" value="WDF83397.1"/>
    <property type="molecule type" value="Genomic_DNA"/>
</dbReference>
<evidence type="ECO:0000313" key="6">
    <source>
        <dbReference type="EMBL" id="WDF83397.1"/>
    </source>
</evidence>
<dbReference type="PANTHER" id="PTHR37306:SF1">
    <property type="entry name" value="COLICIN V PRODUCTION PROTEIN"/>
    <property type="match status" value="1"/>
</dbReference>
<evidence type="ECO:0000256" key="2">
    <source>
        <dbReference type="ARBA" id="ARBA00022692"/>
    </source>
</evidence>
<feature type="transmembrane region" description="Helical" evidence="5">
    <location>
        <begin position="117"/>
        <end position="144"/>
    </location>
</feature>
<evidence type="ECO:0000256" key="1">
    <source>
        <dbReference type="ARBA" id="ARBA00004141"/>
    </source>
</evidence>
<dbReference type="Proteomes" id="UP001220377">
    <property type="component" value="Chromosome"/>
</dbReference>
<feature type="transmembrane region" description="Helical" evidence="5">
    <location>
        <begin position="79"/>
        <end position="97"/>
    </location>
</feature>
<evidence type="ECO:0000256" key="4">
    <source>
        <dbReference type="ARBA" id="ARBA00023136"/>
    </source>
</evidence>
<dbReference type="PANTHER" id="PTHR37306">
    <property type="entry name" value="COLICIN V PRODUCTION PROTEIN"/>
    <property type="match status" value="1"/>
</dbReference>
<name>A0ABY7WTC8_9LACO</name>
<sequence length="180" mass="20018">MLTLIILLFLAYSFYTGARRGLALQAVYTGGYLVALVVAVVLAGVFQPLMQMWVPYPSATANSKMVFFGNNVALKLDSAFYYGVSFLFVLTICWALVRLGVLAVKHLEFVTYKDEIVNWLGAGVLNFICAYAFLFFVLYILALIPVAGLQHALQHSYGALLMIRYTPIASQLVANWWINA</sequence>
<feature type="transmembrane region" description="Helical" evidence="5">
    <location>
        <begin position="156"/>
        <end position="178"/>
    </location>
</feature>
<protein>
    <submittedName>
        <fullName evidence="6">CvpA family protein</fullName>
    </submittedName>
</protein>
<reference evidence="6 7" key="1">
    <citation type="submission" date="2023-02" db="EMBL/GenBank/DDBJ databases">
        <title>Genome sequence of Lacticaseibacillus sp. KACC 23028.</title>
        <authorList>
            <person name="Kim S."/>
            <person name="Heo J."/>
            <person name="Kwon S.-W."/>
        </authorList>
    </citation>
    <scope>NUCLEOTIDE SEQUENCE [LARGE SCALE GENOMIC DNA]</scope>
    <source>
        <strain evidence="6 7">KACC 23028</strain>
    </source>
</reference>
<feature type="transmembrane region" description="Helical" evidence="5">
    <location>
        <begin position="23"/>
        <end position="46"/>
    </location>
</feature>
<organism evidence="6 7">
    <name type="scientific">Lacticaseibacillus pabuli</name>
    <dbReference type="NCBI Taxonomy" id="3025672"/>
    <lineage>
        <taxon>Bacteria</taxon>
        <taxon>Bacillati</taxon>
        <taxon>Bacillota</taxon>
        <taxon>Bacilli</taxon>
        <taxon>Lactobacillales</taxon>
        <taxon>Lactobacillaceae</taxon>
        <taxon>Lacticaseibacillus</taxon>
    </lineage>
</organism>
<dbReference type="Pfam" id="PF02674">
    <property type="entry name" value="Colicin_V"/>
    <property type="match status" value="1"/>
</dbReference>
<accession>A0ABY7WTC8</accession>
<proteinExistence type="predicted"/>
<evidence type="ECO:0000256" key="5">
    <source>
        <dbReference type="SAM" id="Phobius"/>
    </source>
</evidence>
<gene>
    <name evidence="6" type="ORF">PQ472_03920</name>
</gene>
<dbReference type="InterPro" id="IPR003825">
    <property type="entry name" value="Colicin-V_CvpA"/>
</dbReference>
<keyword evidence="3 5" id="KW-1133">Transmembrane helix</keyword>
<keyword evidence="4 5" id="KW-0472">Membrane</keyword>
<dbReference type="RefSeq" id="WP_274261536.1">
    <property type="nucleotide sequence ID" value="NZ_CP117884.1"/>
</dbReference>
<keyword evidence="7" id="KW-1185">Reference proteome</keyword>
<keyword evidence="2 5" id="KW-0812">Transmembrane</keyword>
<comment type="subcellular location">
    <subcellularLocation>
        <location evidence="1">Membrane</location>
        <topology evidence="1">Multi-pass membrane protein</topology>
    </subcellularLocation>
</comment>